<dbReference type="PROSITE" id="PS00629">
    <property type="entry name" value="IMP_1"/>
    <property type="match status" value="1"/>
</dbReference>
<evidence type="ECO:0000256" key="7">
    <source>
        <dbReference type="RuleBase" id="RU364068"/>
    </source>
</evidence>
<evidence type="ECO:0000256" key="2">
    <source>
        <dbReference type="ARBA" id="ARBA00001946"/>
    </source>
</evidence>
<dbReference type="InterPro" id="IPR020550">
    <property type="entry name" value="Inositol_monophosphatase_CS"/>
</dbReference>
<keyword evidence="6 7" id="KW-0460">Magnesium</keyword>
<dbReference type="Gene3D" id="3.30.540.10">
    <property type="entry name" value="Fructose-1,6-Bisphosphatase, subunit A, domain 1"/>
    <property type="match status" value="1"/>
</dbReference>
<reference evidence="8 9" key="1">
    <citation type="submission" date="2020-05" db="EMBL/GenBank/DDBJ databases">
        <title>Distinct polysaccharide utilization as determinants for interspecies competition between intestinal Prevotella spp.</title>
        <authorList>
            <person name="Galvez E.J.C."/>
            <person name="Iljazovic A."/>
            <person name="Strowig T."/>
        </authorList>
    </citation>
    <scope>NUCLEOTIDE SEQUENCE [LARGE SCALE GENOMIC DNA]</scope>
    <source>
        <strain evidence="8 9">PCHR</strain>
    </source>
</reference>
<evidence type="ECO:0000256" key="6">
    <source>
        <dbReference type="ARBA" id="ARBA00022842"/>
    </source>
</evidence>
<keyword evidence="5 7" id="KW-0378">Hydrolase</keyword>
<accession>A0ABX2B3G9</accession>
<comment type="caution">
    <text evidence="8">The sequence shown here is derived from an EMBL/GenBank/DDBJ whole genome shotgun (WGS) entry which is preliminary data.</text>
</comment>
<dbReference type="InterPro" id="IPR020583">
    <property type="entry name" value="Inositol_monoP_metal-BS"/>
</dbReference>
<dbReference type="EC" id="3.1.3.25" evidence="7"/>
<dbReference type="PROSITE" id="PS00630">
    <property type="entry name" value="IMP_2"/>
    <property type="match status" value="1"/>
</dbReference>
<comment type="cofactor">
    <cofactor evidence="2 7">
        <name>Mg(2+)</name>
        <dbReference type="ChEBI" id="CHEBI:18420"/>
    </cofactor>
</comment>
<dbReference type="Pfam" id="PF00459">
    <property type="entry name" value="Inositol_P"/>
    <property type="match status" value="1"/>
</dbReference>
<proteinExistence type="inferred from homology"/>
<dbReference type="PANTHER" id="PTHR20854:SF4">
    <property type="entry name" value="INOSITOL-1-MONOPHOSPHATASE-RELATED"/>
    <property type="match status" value="1"/>
</dbReference>
<sequence>MIIFTDARRYIINEQKPAAAWRQVLSTDLQTNIRGDMNTLSSETLITTVKEAARLMQADGFEVSYKEGFSNIVTSSDVAVQDFLCARLKELLPDSGFICEEEDMRDISHEYTWIIDPIDGTANYSRGIAQCAICVALKHGDDIELGVVYIPQTGELFHAERGKGAWLNGRRISVSQRPFANSIMCTALPVYHKEYTEVCSDIIREAFMQCNDIRRFGACAPELCYLAMGRCELYFEYLLSPWDFAAASLIVTEAGGMITDLDGSTPTCTCQCGIVAANSKENHTRLLNIVQKKIKG</sequence>
<evidence type="ECO:0000313" key="9">
    <source>
        <dbReference type="Proteomes" id="UP000820977"/>
    </source>
</evidence>
<dbReference type="EMBL" id="JABKKJ010000006">
    <property type="protein sequence ID" value="NPE25008.1"/>
    <property type="molecule type" value="Genomic_DNA"/>
</dbReference>
<evidence type="ECO:0000256" key="3">
    <source>
        <dbReference type="ARBA" id="ARBA00009759"/>
    </source>
</evidence>
<evidence type="ECO:0000313" key="8">
    <source>
        <dbReference type="EMBL" id="NPE25008.1"/>
    </source>
</evidence>
<organism evidence="8 9">
    <name type="scientific">Xylanibacter caecicola</name>
    <dbReference type="NCBI Taxonomy" id="2736294"/>
    <lineage>
        <taxon>Bacteria</taxon>
        <taxon>Pseudomonadati</taxon>
        <taxon>Bacteroidota</taxon>
        <taxon>Bacteroidia</taxon>
        <taxon>Bacteroidales</taxon>
        <taxon>Prevotellaceae</taxon>
        <taxon>Xylanibacter</taxon>
    </lineage>
</organism>
<gene>
    <name evidence="8" type="ORF">HPS54_05670</name>
</gene>
<evidence type="ECO:0000256" key="1">
    <source>
        <dbReference type="ARBA" id="ARBA00001033"/>
    </source>
</evidence>
<dbReference type="SUPFAM" id="SSF56655">
    <property type="entry name" value="Carbohydrate phosphatase"/>
    <property type="match status" value="1"/>
</dbReference>
<dbReference type="CDD" id="cd01639">
    <property type="entry name" value="IMPase"/>
    <property type="match status" value="1"/>
</dbReference>
<dbReference type="Proteomes" id="UP000820977">
    <property type="component" value="Unassembled WGS sequence"/>
</dbReference>
<keyword evidence="9" id="KW-1185">Reference proteome</keyword>
<evidence type="ECO:0000256" key="4">
    <source>
        <dbReference type="ARBA" id="ARBA00022723"/>
    </source>
</evidence>
<protein>
    <recommendedName>
        <fullName evidence="7">Inositol-1-monophosphatase</fullName>
        <ecNumber evidence="7">3.1.3.25</ecNumber>
    </recommendedName>
</protein>
<dbReference type="InterPro" id="IPR000760">
    <property type="entry name" value="Inositol_monophosphatase-like"/>
</dbReference>
<dbReference type="PANTHER" id="PTHR20854">
    <property type="entry name" value="INOSITOL MONOPHOSPHATASE"/>
    <property type="match status" value="1"/>
</dbReference>
<comment type="similarity">
    <text evidence="3 7">Belongs to the inositol monophosphatase superfamily.</text>
</comment>
<dbReference type="RefSeq" id="WP_172344491.1">
    <property type="nucleotide sequence ID" value="NZ_CASYYZ010000029.1"/>
</dbReference>
<keyword evidence="4 7" id="KW-0479">Metal-binding</keyword>
<dbReference type="InterPro" id="IPR033942">
    <property type="entry name" value="IMPase"/>
</dbReference>
<dbReference type="PRINTS" id="PR00377">
    <property type="entry name" value="IMPHPHTASES"/>
</dbReference>
<evidence type="ECO:0000256" key="5">
    <source>
        <dbReference type="ARBA" id="ARBA00022801"/>
    </source>
</evidence>
<name>A0ABX2B3G9_9BACT</name>
<dbReference type="Gene3D" id="3.40.190.80">
    <property type="match status" value="1"/>
</dbReference>
<comment type="catalytic activity">
    <reaction evidence="1 7">
        <text>a myo-inositol phosphate + H2O = myo-inositol + phosphate</text>
        <dbReference type="Rhea" id="RHEA:24056"/>
        <dbReference type="ChEBI" id="CHEBI:15377"/>
        <dbReference type="ChEBI" id="CHEBI:17268"/>
        <dbReference type="ChEBI" id="CHEBI:43474"/>
        <dbReference type="ChEBI" id="CHEBI:84139"/>
        <dbReference type="EC" id="3.1.3.25"/>
    </reaction>
</comment>